<proteinExistence type="predicted"/>
<dbReference type="EMBL" id="KZ293758">
    <property type="protein sequence ID" value="PBK79842.1"/>
    <property type="molecule type" value="Genomic_DNA"/>
</dbReference>
<evidence type="ECO:0000313" key="1">
    <source>
        <dbReference type="EMBL" id="PBK79842.1"/>
    </source>
</evidence>
<dbReference type="Proteomes" id="UP000217790">
    <property type="component" value="Unassembled WGS sequence"/>
</dbReference>
<reference evidence="2" key="1">
    <citation type="journal article" date="2017" name="Nat. Ecol. Evol.">
        <title>Genome expansion and lineage-specific genetic innovations in the forest pathogenic fungi Armillaria.</title>
        <authorList>
            <person name="Sipos G."/>
            <person name="Prasanna A.N."/>
            <person name="Walter M.C."/>
            <person name="O'Connor E."/>
            <person name="Balint B."/>
            <person name="Krizsan K."/>
            <person name="Kiss B."/>
            <person name="Hess J."/>
            <person name="Varga T."/>
            <person name="Slot J."/>
            <person name="Riley R."/>
            <person name="Boka B."/>
            <person name="Rigling D."/>
            <person name="Barry K."/>
            <person name="Lee J."/>
            <person name="Mihaltcheva S."/>
            <person name="LaButti K."/>
            <person name="Lipzen A."/>
            <person name="Waldron R."/>
            <person name="Moloney N.M."/>
            <person name="Sperisen C."/>
            <person name="Kredics L."/>
            <person name="Vagvoelgyi C."/>
            <person name="Patrignani A."/>
            <person name="Fitzpatrick D."/>
            <person name="Nagy I."/>
            <person name="Doyle S."/>
            <person name="Anderson J.B."/>
            <person name="Grigoriev I.V."/>
            <person name="Gueldener U."/>
            <person name="Muensterkoetter M."/>
            <person name="Nagy L.G."/>
        </authorList>
    </citation>
    <scope>NUCLEOTIDE SEQUENCE [LARGE SCALE GENOMIC DNA]</scope>
    <source>
        <strain evidence="2">Ar21-2</strain>
    </source>
</reference>
<accession>A0A2H3CKY1</accession>
<gene>
    <name evidence="1" type="ORF">ARMGADRAFT_1092713</name>
</gene>
<sequence length="131" mass="14068">MDVPPPRANAGKDLPVHGLMTAQRAGTRLDDGWLGTRSFGLYPSASEDQWDYLAPQPPNPATLGEKPHAEFMFGDGIEIGTQSFDAVGSADDSQVEFRVSAYLGGALAAYFGKWWGGESADVDDDYLREGA</sequence>
<dbReference type="OMA" id="QWDYLAP"/>
<protein>
    <submittedName>
        <fullName evidence="1">Uncharacterized protein</fullName>
    </submittedName>
</protein>
<dbReference type="OrthoDB" id="3023592at2759"/>
<dbReference type="InParanoid" id="A0A2H3CKY1"/>
<dbReference type="AlphaFoldDB" id="A0A2H3CKY1"/>
<dbReference type="STRING" id="47427.A0A2H3CKY1"/>
<keyword evidence="2" id="KW-1185">Reference proteome</keyword>
<name>A0A2H3CKY1_ARMGA</name>
<evidence type="ECO:0000313" key="2">
    <source>
        <dbReference type="Proteomes" id="UP000217790"/>
    </source>
</evidence>
<organism evidence="1 2">
    <name type="scientific">Armillaria gallica</name>
    <name type="common">Bulbous honey fungus</name>
    <name type="synonym">Armillaria bulbosa</name>
    <dbReference type="NCBI Taxonomy" id="47427"/>
    <lineage>
        <taxon>Eukaryota</taxon>
        <taxon>Fungi</taxon>
        <taxon>Dikarya</taxon>
        <taxon>Basidiomycota</taxon>
        <taxon>Agaricomycotina</taxon>
        <taxon>Agaricomycetes</taxon>
        <taxon>Agaricomycetidae</taxon>
        <taxon>Agaricales</taxon>
        <taxon>Marasmiineae</taxon>
        <taxon>Physalacriaceae</taxon>
        <taxon>Armillaria</taxon>
    </lineage>
</organism>